<dbReference type="Gene3D" id="3.40.630.30">
    <property type="match status" value="1"/>
</dbReference>
<dbReference type="RefSeq" id="WP_005932084.1">
    <property type="nucleotide sequence ID" value="NZ_CABKSE010000002.1"/>
</dbReference>
<evidence type="ECO:0000313" key="3">
    <source>
        <dbReference type="Proteomes" id="UP000422221"/>
    </source>
</evidence>
<dbReference type="Pfam" id="PF13302">
    <property type="entry name" value="Acetyltransf_3"/>
    <property type="match status" value="1"/>
</dbReference>
<evidence type="ECO:0000259" key="1">
    <source>
        <dbReference type="PROSITE" id="PS51186"/>
    </source>
</evidence>
<sequence>MKQSYLINDRIYLRAVEPEDIDVMYEMENDPSMWDISSFTVPYSRYVLRQYIEGSQSDMFADKQLRLMIIRREDNRTIGTIDITDFVPLHSRGAVGIALHADCRGAGYASDALNLLCDYAFDFLQIHQLYAHVATENEASMKLFASCGFAQCGLLKDWLSTSEGYKDAALMQRIKITLNESGK</sequence>
<keyword evidence="2" id="KW-0808">Transferase</keyword>
<dbReference type="InterPro" id="IPR000182">
    <property type="entry name" value="GNAT_dom"/>
</dbReference>
<dbReference type="InterPro" id="IPR016181">
    <property type="entry name" value="Acyl_CoA_acyltransferase"/>
</dbReference>
<dbReference type="SUPFAM" id="SSF55729">
    <property type="entry name" value="Acyl-CoA N-acyltransferases (Nat)"/>
    <property type="match status" value="1"/>
</dbReference>
<accession>A0A7J4XKI4</accession>
<name>A0A7J4XKI4_9BACE</name>
<dbReference type="PANTHER" id="PTHR43415">
    <property type="entry name" value="SPERMIDINE N(1)-ACETYLTRANSFERASE"/>
    <property type="match status" value="1"/>
</dbReference>
<dbReference type="Proteomes" id="UP000422221">
    <property type="component" value="Unassembled WGS sequence"/>
</dbReference>
<dbReference type="AlphaFoldDB" id="A0A7J4XKI4"/>
<dbReference type="EMBL" id="VWMK01000006">
    <property type="protein sequence ID" value="KAA3766873.1"/>
    <property type="molecule type" value="Genomic_DNA"/>
</dbReference>
<reference evidence="2 3" key="1">
    <citation type="journal article" date="2019" name="Nat. Med.">
        <title>A library of human gut bacterial isolates paired with longitudinal multiomics data enables mechanistic microbiome research.</title>
        <authorList>
            <person name="Poyet M."/>
            <person name="Groussin M."/>
            <person name="Gibbons S.M."/>
            <person name="Avila-Pacheco J."/>
            <person name="Jiang X."/>
            <person name="Kearney S.M."/>
            <person name="Perrotta A.R."/>
            <person name="Berdy B."/>
            <person name="Zhao S."/>
            <person name="Lieberman T.D."/>
            <person name="Swanson P.K."/>
            <person name="Smith M."/>
            <person name="Roesemann S."/>
            <person name="Alexander J.E."/>
            <person name="Rich S.A."/>
            <person name="Livny J."/>
            <person name="Vlamakis H."/>
            <person name="Clish C."/>
            <person name="Bullock K."/>
            <person name="Deik A."/>
            <person name="Scott J."/>
            <person name="Pierce K.A."/>
            <person name="Xavier R.J."/>
            <person name="Alm E.J."/>
        </authorList>
    </citation>
    <scope>NUCLEOTIDE SEQUENCE [LARGE SCALE GENOMIC DNA]</scope>
    <source>
        <strain evidence="2 3">BIOML-A10</strain>
    </source>
</reference>
<dbReference type="GO" id="GO:0016747">
    <property type="term" value="F:acyltransferase activity, transferring groups other than amino-acyl groups"/>
    <property type="evidence" value="ECO:0007669"/>
    <property type="project" value="InterPro"/>
</dbReference>
<dbReference type="GeneID" id="93117150"/>
<gene>
    <name evidence="2" type="ORF">F3F73_08360</name>
</gene>
<dbReference type="PANTHER" id="PTHR43415:SF3">
    <property type="entry name" value="GNAT-FAMILY ACETYLTRANSFERASE"/>
    <property type="match status" value="1"/>
</dbReference>
<proteinExistence type="predicted"/>
<protein>
    <submittedName>
        <fullName evidence="2">GNAT family N-acetyltransferase</fullName>
    </submittedName>
</protein>
<feature type="domain" description="N-acetyltransferase" evidence="1">
    <location>
        <begin position="11"/>
        <end position="172"/>
    </location>
</feature>
<dbReference type="PROSITE" id="PS51186">
    <property type="entry name" value="GNAT"/>
    <property type="match status" value="1"/>
</dbReference>
<organism evidence="2 3">
    <name type="scientific">Bacteroides salyersiae</name>
    <dbReference type="NCBI Taxonomy" id="291644"/>
    <lineage>
        <taxon>Bacteria</taxon>
        <taxon>Pseudomonadati</taxon>
        <taxon>Bacteroidota</taxon>
        <taxon>Bacteroidia</taxon>
        <taxon>Bacteroidales</taxon>
        <taxon>Bacteroidaceae</taxon>
        <taxon>Bacteroides</taxon>
    </lineage>
</organism>
<evidence type="ECO:0000313" key="2">
    <source>
        <dbReference type="EMBL" id="KAA3766873.1"/>
    </source>
</evidence>
<comment type="caution">
    <text evidence="2">The sequence shown here is derived from an EMBL/GenBank/DDBJ whole genome shotgun (WGS) entry which is preliminary data.</text>
</comment>